<feature type="coiled-coil region" evidence="1">
    <location>
        <begin position="63"/>
        <end position="100"/>
    </location>
</feature>
<dbReference type="Proteomes" id="UP000599391">
    <property type="component" value="Unassembled WGS sequence"/>
</dbReference>
<evidence type="ECO:0000256" key="1">
    <source>
        <dbReference type="SAM" id="Coils"/>
    </source>
</evidence>
<keyword evidence="2" id="KW-1133">Transmembrane helix</keyword>
<gene>
    <name evidence="3" type="ORF">I8751_22405</name>
</gene>
<reference evidence="3 4" key="1">
    <citation type="journal article" date="2021" name="Int. J. Syst. Evol. Microbiol.">
        <title>Amazonocrinis nigriterrae gen. nov., sp. nov., Atlanticothrix silvestris gen. nov., sp. nov. and Dendronalium phyllosphericum gen. nov., sp. nov., nostocacean cyanobacteria from Brazilian environments.</title>
        <authorList>
            <person name="Alvarenga D.O."/>
            <person name="Andreote A.P.D."/>
            <person name="Branco L.H.Z."/>
            <person name="Delbaje E."/>
            <person name="Cruz R.B."/>
            <person name="Varani A.M."/>
            <person name="Fiore M.F."/>
        </authorList>
    </citation>
    <scope>NUCLEOTIDE SEQUENCE [LARGE SCALE GENOMIC DNA]</scope>
    <source>
        <strain evidence="3 4">CENA357</strain>
    </source>
</reference>
<keyword evidence="1" id="KW-0175">Coiled coil</keyword>
<dbReference type="AlphaFoldDB" id="A0A8J7HLM2"/>
<sequence>MTLSDDLNFAEQAGEFDSVSSGYPVLFGLTFTPKIIGLLVGVVGIAGAFYILFNMVMPAWDNYQQQQAKSSELQGQLEQKKNTIKQAAKVKEDLDQAKQQKIQVLGLFANEKTLDTLLLDLNCLVESGNTQIPGNAVAAKLQKFLPASQQAEVITDGSLGPLVNGQLKRISINLEIIGTYEQTQSVIRNIERLQPLLIIKDYQSTLAPAAATNQLGKVVRRIGPAPITTAFQVQALMPLNPEEIAAAKAAPKK</sequence>
<feature type="transmembrane region" description="Helical" evidence="2">
    <location>
        <begin position="35"/>
        <end position="53"/>
    </location>
</feature>
<dbReference type="RefSeq" id="WP_214441276.1">
    <property type="nucleotide sequence ID" value="NZ_JAECZB010000092.1"/>
</dbReference>
<keyword evidence="2" id="KW-0812">Transmembrane</keyword>
<accession>A0A8J7HLM2</accession>
<organism evidence="3 4">
    <name type="scientific">Atlanticothrix silvestris CENA357</name>
    <dbReference type="NCBI Taxonomy" id="1725252"/>
    <lineage>
        <taxon>Bacteria</taxon>
        <taxon>Bacillati</taxon>
        <taxon>Cyanobacteriota</taxon>
        <taxon>Cyanophyceae</taxon>
        <taxon>Nostocales</taxon>
        <taxon>Nodulariaceae</taxon>
        <taxon>Atlanticothrix</taxon>
        <taxon>Atlanticothrix silvestris</taxon>
    </lineage>
</organism>
<keyword evidence="2" id="KW-0472">Membrane</keyword>
<protein>
    <submittedName>
        <fullName evidence="3">Pilus assembly protein PilO</fullName>
    </submittedName>
</protein>
<keyword evidence="4" id="KW-1185">Reference proteome</keyword>
<dbReference type="EMBL" id="JAECZB010000092">
    <property type="protein sequence ID" value="MBH8555048.1"/>
    <property type="molecule type" value="Genomic_DNA"/>
</dbReference>
<evidence type="ECO:0000313" key="3">
    <source>
        <dbReference type="EMBL" id="MBH8555048.1"/>
    </source>
</evidence>
<name>A0A8J7HLM2_9CYAN</name>
<evidence type="ECO:0000256" key="2">
    <source>
        <dbReference type="SAM" id="Phobius"/>
    </source>
</evidence>
<proteinExistence type="predicted"/>
<comment type="caution">
    <text evidence="3">The sequence shown here is derived from an EMBL/GenBank/DDBJ whole genome shotgun (WGS) entry which is preliminary data.</text>
</comment>
<evidence type="ECO:0000313" key="4">
    <source>
        <dbReference type="Proteomes" id="UP000599391"/>
    </source>
</evidence>